<name>A0ABV0XHA2_9TELE</name>
<organism evidence="1 2">
    <name type="scientific">Ameca splendens</name>
    <dbReference type="NCBI Taxonomy" id="208324"/>
    <lineage>
        <taxon>Eukaryota</taxon>
        <taxon>Metazoa</taxon>
        <taxon>Chordata</taxon>
        <taxon>Craniata</taxon>
        <taxon>Vertebrata</taxon>
        <taxon>Euteleostomi</taxon>
        <taxon>Actinopterygii</taxon>
        <taxon>Neopterygii</taxon>
        <taxon>Teleostei</taxon>
        <taxon>Neoteleostei</taxon>
        <taxon>Acanthomorphata</taxon>
        <taxon>Ovalentaria</taxon>
        <taxon>Atherinomorphae</taxon>
        <taxon>Cyprinodontiformes</taxon>
        <taxon>Goodeidae</taxon>
        <taxon>Ameca</taxon>
    </lineage>
</organism>
<accession>A0ABV0XHA2</accession>
<evidence type="ECO:0000313" key="1">
    <source>
        <dbReference type="EMBL" id="MEQ2280830.1"/>
    </source>
</evidence>
<protein>
    <submittedName>
        <fullName evidence="1">Uncharacterized protein</fullName>
    </submittedName>
</protein>
<gene>
    <name evidence="1" type="ORF">AMECASPLE_024008</name>
</gene>
<sequence>MDPVFIFFYQSGDVKYFYCSTKVYQTYAAEGLANPRMPFADFACTPFSGERLKLLSSAPQPQSRLGRNEKQDRLRRNILLGGCADSATGLSNKDQTVHTSTQVFLVWQENLFIVLLRFFLCTRLRG</sequence>
<evidence type="ECO:0000313" key="2">
    <source>
        <dbReference type="Proteomes" id="UP001469553"/>
    </source>
</evidence>
<proteinExistence type="predicted"/>
<dbReference type="EMBL" id="JAHRIP010002258">
    <property type="protein sequence ID" value="MEQ2280830.1"/>
    <property type="molecule type" value="Genomic_DNA"/>
</dbReference>
<dbReference type="Proteomes" id="UP001469553">
    <property type="component" value="Unassembled WGS sequence"/>
</dbReference>
<keyword evidence="2" id="KW-1185">Reference proteome</keyword>
<reference evidence="1 2" key="1">
    <citation type="submission" date="2021-06" db="EMBL/GenBank/DDBJ databases">
        <authorList>
            <person name="Palmer J.M."/>
        </authorList>
    </citation>
    <scope>NUCLEOTIDE SEQUENCE [LARGE SCALE GENOMIC DNA]</scope>
    <source>
        <strain evidence="1 2">AS_MEX2019</strain>
        <tissue evidence="1">Muscle</tissue>
    </source>
</reference>
<comment type="caution">
    <text evidence="1">The sequence shown here is derived from an EMBL/GenBank/DDBJ whole genome shotgun (WGS) entry which is preliminary data.</text>
</comment>